<evidence type="ECO:0000313" key="6">
    <source>
        <dbReference type="EMBL" id="MBC8576982.1"/>
    </source>
</evidence>
<dbReference type="InterPro" id="IPR027417">
    <property type="entry name" value="P-loop_NTPase"/>
</dbReference>
<feature type="domain" description="ABC transporter" evidence="5">
    <location>
        <begin position="2"/>
        <end position="236"/>
    </location>
</feature>
<keyword evidence="4" id="KW-1278">Translocase</keyword>
<comment type="caution">
    <text evidence="6">The sequence shown here is derived from an EMBL/GenBank/DDBJ whole genome shotgun (WGS) entry which is preliminary data.</text>
</comment>
<dbReference type="GO" id="GO:0005524">
    <property type="term" value="F:ATP binding"/>
    <property type="evidence" value="ECO:0007669"/>
    <property type="project" value="UniProtKB-KW"/>
</dbReference>
<gene>
    <name evidence="6" type="ORF">H8717_11270</name>
</gene>
<dbReference type="SMART" id="SM00382">
    <property type="entry name" value="AAA"/>
    <property type="match status" value="1"/>
</dbReference>
<protein>
    <submittedName>
        <fullName evidence="6">ABC transporter ATP-binding protein</fullName>
    </submittedName>
</protein>
<keyword evidence="7" id="KW-1185">Reference proteome</keyword>
<dbReference type="Pfam" id="PF00005">
    <property type="entry name" value="ABC_tran"/>
    <property type="match status" value="1"/>
</dbReference>
<evidence type="ECO:0000256" key="3">
    <source>
        <dbReference type="ARBA" id="ARBA00022840"/>
    </source>
</evidence>
<dbReference type="SUPFAM" id="SSF52540">
    <property type="entry name" value="P-loop containing nucleoside triphosphate hydrolases"/>
    <property type="match status" value="1"/>
</dbReference>
<dbReference type="Gene3D" id="3.40.50.300">
    <property type="entry name" value="P-loop containing nucleotide triphosphate hydrolases"/>
    <property type="match status" value="1"/>
</dbReference>
<dbReference type="PANTHER" id="PTHR42794">
    <property type="entry name" value="HEMIN IMPORT ATP-BINDING PROTEIN HMUV"/>
    <property type="match status" value="1"/>
</dbReference>
<organism evidence="6 7">
    <name type="scientific">Yanshouia hominis</name>
    <dbReference type="NCBI Taxonomy" id="2763673"/>
    <lineage>
        <taxon>Bacteria</taxon>
        <taxon>Bacillati</taxon>
        <taxon>Bacillota</taxon>
        <taxon>Clostridia</taxon>
        <taxon>Eubacteriales</taxon>
        <taxon>Oscillospiraceae</taxon>
        <taxon>Yanshouia</taxon>
    </lineage>
</organism>
<dbReference type="EMBL" id="JACRTB010000019">
    <property type="protein sequence ID" value="MBC8576982.1"/>
    <property type="molecule type" value="Genomic_DNA"/>
</dbReference>
<evidence type="ECO:0000256" key="2">
    <source>
        <dbReference type="ARBA" id="ARBA00022741"/>
    </source>
</evidence>
<keyword evidence="3 6" id="KW-0067">ATP-binding</keyword>
<dbReference type="PROSITE" id="PS50893">
    <property type="entry name" value="ABC_TRANSPORTER_2"/>
    <property type="match status" value="1"/>
</dbReference>
<evidence type="ECO:0000313" key="7">
    <source>
        <dbReference type="Proteomes" id="UP000658131"/>
    </source>
</evidence>
<proteinExistence type="predicted"/>
<name>A0ABR7NKQ3_9FIRM</name>
<keyword evidence="2" id="KW-0547">Nucleotide-binding</keyword>
<dbReference type="PANTHER" id="PTHR42794:SF1">
    <property type="entry name" value="HEMIN IMPORT ATP-BINDING PROTEIN HMUV"/>
    <property type="match status" value="1"/>
</dbReference>
<evidence type="ECO:0000259" key="5">
    <source>
        <dbReference type="PROSITE" id="PS50893"/>
    </source>
</evidence>
<dbReference type="RefSeq" id="WP_262400455.1">
    <property type="nucleotide sequence ID" value="NZ_JACRTB010000019.1"/>
</dbReference>
<accession>A0ABR7NKQ3</accession>
<dbReference type="CDD" id="cd03214">
    <property type="entry name" value="ABC_Iron-Siderophores_B12_Hemin"/>
    <property type="match status" value="1"/>
</dbReference>
<reference evidence="6 7" key="1">
    <citation type="submission" date="2020-08" db="EMBL/GenBank/DDBJ databases">
        <title>Genome public.</title>
        <authorList>
            <person name="Liu C."/>
            <person name="Sun Q."/>
        </authorList>
    </citation>
    <scope>NUCLEOTIDE SEQUENCE [LARGE SCALE GENOMIC DNA]</scope>
    <source>
        <strain evidence="6 7">BX1</strain>
    </source>
</reference>
<keyword evidence="1" id="KW-0813">Transport</keyword>
<dbReference type="InterPro" id="IPR003593">
    <property type="entry name" value="AAA+_ATPase"/>
</dbReference>
<dbReference type="Proteomes" id="UP000658131">
    <property type="component" value="Unassembled WGS sequence"/>
</dbReference>
<sequence length="254" mass="28013">MIELRELCAGYGGREILHRISLTFAPGQVYGIIGPNGCGKSTLLRCITGLHPLSSGTVLLDGADLRGLTPIQTARRVAYLPQSRNVPAISAGRLALHGRFAHLSYPRRYRREDGEITRRALEWTGAADFASRNMQELSGGQRQRVYLAMALAQDTRTILMDEPTTYLDIGSRFEVMGLARRLAGMGKAVVLVLHDLELVLRYADRVVVMNGGRVKAEGPPDEVYPCLRNCFGVEVCRIPSPEGVFYSFSPRHDG</sequence>
<evidence type="ECO:0000256" key="4">
    <source>
        <dbReference type="ARBA" id="ARBA00022967"/>
    </source>
</evidence>
<evidence type="ECO:0000256" key="1">
    <source>
        <dbReference type="ARBA" id="ARBA00022448"/>
    </source>
</evidence>
<dbReference type="InterPro" id="IPR003439">
    <property type="entry name" value="ABC_transporter-like_ATP-bd"/>
</dbReference>